<reference evidence="13" key="3">
    <citation type="submission" date="2025-08" db="UniProtKB">
        <authorList>
            <consortium name="Ensembl"/>
        </authorList>
    </citation>
    <scope>IDENTIFICATION</scope>
</reference>
<dbReference type="Pfam" id="PF05454">
    <property type="entry name" value="DAG1"/>
    <property type="match status" value="1"/>
</dbReference>
<reference evidence="14" key="1">
    <citation type="journal article" date="2014" name="PLoS ONE">
        <title>The genome and linkage map of the northern pike (Esox lucius): conserved synteny revealed between the salmonid sister group and the Neoteleostei.</title>
        <authorList>
            <person name="Rondeau E.B."/>
            <person name="Minkley D.R."/>
            <person name="Leong J.S."/>
            <person name="Messmer A.M."/>
            <person name="Jantzen J.R."/>
            <person name="von Schalburg K.R."/>
            <person name="Lemon C."/>
            <person name="Bird N.H."/>
            <person name="Koop B.F."/>
        </authorList>
    </citation>
    <scope>NUCLEOTIDE SEQUENCE</scope>
</reference>
<dbReference type="GO" id="GO:0016203">
    <property type="term" value="P:muscle attachment"/>
    <property type="evidence" value="ECO:0007669"/>
    <property type="project" value="TreeGrafter"/>
</dbReference>
<dbReference type="AlphaFoldDB" id="A0A3P8ZCY6"/>
<evidence type="ECO:0000256" key="5">
    <source>
        <dbReference type="ARBA" id="ARBA00022692"/>
    </source>
</evidence>
<keyword evidence="4" id="KW-0963">Cytoplasm</keyword>
<evidence type="ECO:0000256" key="6">
    <source>
        <dbReference type="ARBA" id="ARBA00022989"/>
    </source>
</evidence>
<evidence type="ECO:0000256" key="11">
    <source>
        <dbReference type="SAM" id="Phobius"/>
    </source>
</evidence>
<proteinExistence type="predicted"/>
<dbReference type="Ensembl" id="ENSELUT00000019229.3">
    <property type="protein sequence ID" value="ENSELUP00000026172.3"/>
    <property type="gene ID" value="ENSELUG00000001557.3"/>
</dbReference>
<keyword evidence="7 11" id="KW-0472">Membrane</keyword>
<evidence type="ECO:0000256" key="1">
    <source>
        <dbReference type="ARBA" id="ARBA00004162"/>
    </source>
</evidence>
<dbReference type="PANTHER" id="PTHR21559:SF24">
    <property type="entry name" value="DYSTROGLYCAN 1"/>
    <property type="match status" value="1"/>
</dbReference>
<evidence type="ECO:0000313" key="13">
    <source>
        <dbReference type="Ensembl" id="ENSELUP00000026172.3"/>
    </source>
</evidence>
<evidence type="ECO:0000256" key="3">
    <source>
        <dbReference type="ARBA" id="ARBA00022475"/>
    </source>
</evidence>
<keyword evidence="9" id="KW-0206">Cytoskeleton</keyword>
<dbReference type="GO" id="GO:0007411">
    <property type="term" value="P:axon guidance"/>
    <property type="evidence" value="ECO:0007669"/>
    <property type="project" value="TreeGrafter"/>
</dbReference>
<dbReference type="STRING" id="8010.ENSELUP00000026172"/>
<dbReference type="GeneTree" id="ENSGT00390000008429"/>
<dbReference type="GO" id="GO:0005509">
    <property type="term" value="F:calcium ion binding"/>
    <property type="evidence" value="ECO:0007669"/>
    <property type="project" value="InterPro"/>
</dbReference>
<dbReference type="GO" id="GO:0043236">
    <property type="term" value="F:laminin binding"/>
    <property type="evidence" value="ECO:0007669"/>
    <property type="project" value="TreeGrafter"/>
</dbReference>
<dbReference type="GO" id="GO:0005856">
    <property type="term" value="C:cytoskeleton"/>
    <property type="evidence" value="ECO:0007669"/>
    <property type="project" value="UniProtKB-SubCell"/>
</dbReference>
<dbReference type="PROSITE" id="PS51699">
    <property type="entry name" value="SEA_DG"/>
    <property type="match status" value="1"/>
</dbReference>
<dbReference type="InterPro" id="IPR013783">
    <property type="entry name" value="Ig-like_fold"/>
</dbReference>
<dbReference type="InterPro" id="IPR015919">
    <property type="entry name" value="Cadherin-like_sf"/>
</dbReference>
<feature type="transmembrane region" description="Helical" evidence="11">
    <location>
        <begin position="631"/>
        <end position="656"/>
    </location>
</feature>
<dbReference type="Gene3D" id="3.30.70.1040">
    <property type="entry name" value="Dystroglycan, domain 2"/>
    <property type="match status" value="1"/>
</dbReference>
<feature type="domain" description="Peptidase S72" evidence="12">
    <location>
        <begin position="467"/>
        <end position="583"/>
    </location>
</feature>
<protein>
    <recommendedName>
        <fullName evidence="12">Peptidase S72 domain-containing protein</fullName>
    </recommendedName>
</protein>
<keyword evidence="3" id="KW-1003">Cell membrane</keyword>
<dbReference type="InterPro" id="IPR030398">
    <property type="entry name" value="SEA_DG_dom"/>
</dbReference>
<evidence type="ECO:0000313" key="14">
    <source>
        <dbReference type="Proteomes" id="UP000265140"/>
    </source>
</evidence>
<comment type="subcellular location">
    <subcellularLocation>
        <location evidence="1">Cell membrane</location>
        <topology evidence="1">Single-pass membrane protein</topology>
    </subcellularLocation>
    <subcellularLocation>
        <location evidence="2">Cytoplasm</location>
        <location evidence="2">Cytoskeleton</location>
    </subcellularLocation>
</comment>
<accession>A0A3P8ZCY6</accession>
<keyword evidence="8" id="KW-0325">Glycoprotein</keyword>
<evidence type="ECO:0000256" key="7">
    <source>
        <dbReference type="ARBA" id="ARBA00023136"/>
    </source>
</evidence>
<evidence type="ECO:0000256" key="10">
    <source>
        <dbReference type="SAM" id="MobiDB-lite"/>
    </source>
</evidence>
<evidence type="ECO:0000256" key="9">
    <source>
        <dbReference type="ARBA" id="ARBA00023212"/>
    </source>
</evidence>
<dbReference type="GO" id="GO:0021675">
    <property type="term" value="P:nerve development"/>
    <property type="evidence" value="ECO:0007669"/>
    <property type="project" value="TreeGrafter"/>
</dbReference>
<dbReference type="Gene3D" id="2.60.40.10">
    <property type="entry name" value="Immunoglobulins"/>
    <property type="match status" value="1"/>
</dbReference>
<dbReference type="GO" id="GO:0016011">
    <property type="term" value="C:dystroglycan complex"/>
    <property type="evidence" value="ECO:0007669"/>
    <property type="project" value="TreeGrafter"/>
</dbReference>
<keyword evidence="14" id="KW-1185">Reference proteome</keyword>
<dbReference type="InterPro" id="IPR008465">
    <property type="entry name" value="DAG1_C"/>
</dbReference>
<feature type="region of interest" description="Disordered" evidence="10">
    <location>
        <begin position="734"/>
        <end position="759"/>
    </location>
</feature>
<evidence type="ECO:0000256" key="8">
    <source>
        <dbReference type="ARBA" id="ARBA00023180"/>
    </source>
</evidence>
<dbReference type="SUPFAM" id="SSF49313">
    <property type="entry name" value="Cadherin-like"/>
    <property type="match status" value="1"/>
</dbReference>
<dbReference type="InterPro" id="IPR027468">
    <property type="entry name" value="Alpha-dystroglycan_domain_2"/>
</dbReference>
<reference evidence="13" key="4">
    <citation type="submission" date="2025-09" db="UniProtKB">
        <authorList>
            <consortium name="Ensembl"/>
        </authorList>
    </citation>
    <scope>IDENTIFICATION</scope>
</reference>
<name>A0A3P8ZCY6_ESOLU</name>
<keyword evidence="5 11" id="KW-0812">Transmembrane</keyword>
<dbReference type="PANTHER" id="PTHR21559">
    <property type="entry name" value="DYSTROGLYCAN-RELATED"/>
    <property type="match status" value="1"/>
</dbReference>
<sequence>ENVREEAKGHSTVYSLSKTDTWREGSHSVSLANDDAIPKWLAFTEKTGVLFGLAVREDCGRYPLKVLATGPCFSVTYFNLHVFSGTDSYNLHFCFDPIVDPGNLNADQRVQLVTTIANYLRIDPGSVHLLSLRSPAVLRSENTRVCRQGLLNAAKLLGRGQSAELLWPVGCVVGEQMSDLARILEHSTSSGRLADMLGVATLGWRVLCKGVPPRIRGGRQPLHRTATPTAVLRPPTPVPELVGLTQASRAYSPAGFLPLTGMRDDLSMPLKPSSLTPECITQTKTPTFHKVTKTEIASPVSMLRESCYPKLILTSSITVFPTLQTLTLPFSNDGHIYMEDWSINSLTTFASALYNPLHVASIGLYNPLYVTSIDVIGFPFHYTIPSRTFVDPEDGTAESLVLDLSFVEGPPVYFGSWVALDGLALHGVPLEVDLKFAPQQLLLVAQDSEGLTASLPLTLDLRRNQADPCHSFSLTVRRSLHSFLLQRHRVELLLSKLLHFFNDSGSHHLAVLSLAPGSTVVSWYNFTLCQVAADGGKGQGPGGQVDAMWEEMSSENGQISPEFSQAMLPEFPISSVGVVRYRHDCFHVLTTIAPVASTSLFIDTRNPTSDYTIPAMDTTTASGQQTDRYHWMARVVTALLVVCSLLLVLTCTIALFHFCRTRVKARTLAIWPSEGSVPGHAMDLRAVRPRMPPLFQPEVPPVSPRLWLSITPASGEHLTPTYLQGRYHEAGSFNPPSPQGQWDYKPPEEKAQKQHRSIL</sequence>
<reference evidence="13" key="2">
    <citation type="submission" date="2020-02" db="EMBL/GenBank/DDBJ databases">
        <title>Esox lucius (northern pike) genome, fEsoLuc1, primary haplotype.</title>
        <authorList>
            <person name="Myers G."/>
            <person name="Karagic N."/>
            <person name="Meyer A."/>
            <person name="Pippel M."/>
            <person name="Reichard M."/>
            <person name="Winkler S."/>
            <person name="Tracey A."/>
            <person name="Sims Y."/>
            <person name="Howe K."/>
            <person name="Rhie A."/>
            <person name="Formenti G."/>
            <person name="Durbin R."/>
            <person name="Fedrigo O."/>
            <person name="Jarvis E.D."/>
        </authorList>
    </citation>
    <scope>NUCLEOTIDE SEQUENCE [LARGE SCALE GENOMIC DNA]</scope>
</reference>
<keyword evidence="6 11" id="KW-1133">Transmembrane helix</keyword>
<dbReference type="Proteomes" id="UP000265140">
    <property type="component" value="Chromosome 23"/>
</dbReference>
<dbReference type="GO" id="GO:0002009">
    <property type="term" value="P:morphogenesis of an epithelium"/>
    <property type="evidence" value="ECO:0007669"/>
    <property type="project" value="TreeGrafter"/>
</dbReference>
<evidence type="ECO:0000256" key="4">
    <source>
        <dbReference type="ARBA" id="ARBA00022490"/>
    </source>
</evidence>
<evidence type="ECO:0000259" key="12">
    <source>
        <dbReference type="PROSITE" id="PS51699"/>
    </source>
</evidence>
<organism evidence="13 14">
    <name type="scientific">Esox lucius</name>
    <name type="common">Northern pike</name>
    <dbReference type="NCBI Taxonomy" id="8010"/>
    <lineage>
        <taxon>Eukaryota</taxon>
        <taxon>Metazoa</taxon>
        <taxon>Chordata</taxon>
        <taxon>Craniata</taxon>
        <taxon>Vertebrata</taxon>
        <taxon>Euteleostomi</taxon>
        <taxon>Actinopterygii</taxon>
        <taxon>Neopterygii</taxon>
        <taxon>Teleostei</taxon>
        <taxon>Protacanthopterygii</taxon>
        <taxon>Esociformes</taxon>
        <taxon>Esocidae</taxon>
        <taxon>Esox</taxon>
    </lineage>
</organism>
<evidence type="ECO:0000256" key="2">
    <source>
        <dbReference type="ARBA" id="ARBA00004245"/>
    </source>
</evidence>
<dbReference type="SUPFAM" id="SSF111006">
    <property type="entry name" value="Dystroglycan, domain 2"/>
    <property type="match status" value="1"/>
</dbReference>
<dbReference type="GO" id="GO:0042383">
    <property type="term" value="C:sarcolemma"/>
    <property type="evidence" value="ECO:0007669"/>
    <property type="project" value="TreeGrafter"/>
</dbReference>